<feature type="region of interest" description="Disordered" evidence="1">
    <location>
        <begin position="86"/>
        <end position="105"/>
    </location>
</feature>
<name>A0A8B7YE00_ACAPL</name>
<accession>A0A8B7YE00</accession>
<feature type="region of interest" description="Disordered" evidence="1">
    <location>
        <begin position="1"/>
        <end position="36"/>
    </location>
</feature>
<reference evidence="3" key="1">
    <citation type="submission" date="2025-08" db="UniProtKB">
        <authorList>
            <consortium name="RefSeq"/>
        </authorList>
    </citation>
    <scope>IDENTIFICATION</scope>
</reference>
<gene>
    <name evidence="3" type="primary">LOC110979739</name>
</gene>
<feature type="compositionally biased region" description="Polar residues" evidence="1">
    <location>
        <begin position="1"/>
        <end position="19"/>
    </location>
</feature>
<feature type="compositionally biased region" description="Polar residues" evidence="1">
    <location>
        <begin position="94"/>
        <end position="105"/>
    </location>
</feature>
<dbReference type="OrthoDB" id="10001404at2759"/>
<evidence type="ECO:0000313" key="3">
    <source>
        <dbReference type="RefSeq" id="XP_022091479.1"/>
    </source>
</evidence>
<dbReference type="AlphaFoldDB" id="A0A8B7YE00"/>
<evidence type="ECO:0000256" key="1">
    <source>
        <dbReference type="SAM" id="MobiDB-lite"/>
    </source>
</evidence>
<dbReference type="RefSeq" id="XP_022091479.1">
    <property type="nucleotide sequence ID" value="XM_022235787.1"/>
</dbReference>
<dbReference type="GeneID" id="110979739"/>
<organism evidence="2 3">
    <name type="scientific">Acanthaster planci</name>
    <name type="common">Crown-of-thorns starfish</name>
    <dbReference type="NCBI Taxonomy" id="133434"/>
    <lineage>
        <taxon>Eukaryota</taxon>
        <taxon>Metazoa</taxon>
        <taxon>Echinodermata</taxon>
        <taxon>Eleutherozoa</taxon>
        <taxon>Asterozoa</taxon>
        <taxon>Asteroidea</taxon>
        <taxon>Valvatacea</taxon>
        <taxon>Valvatida</taxon>
        <taxon>Acanthasteridae</taxon>
        <taxon>Acanthaster</taxon>
    </lineage>
</organism>
<proteinExistence type="predicted"/>
<keyword evidence="2" id="KW-1185">Reference proteome</keyword>
<evidence type="ECO:0000313" key="2">
    <source>
        <dbReference type="Proteomes" id="UP000694845"/>
    </source>
</evidence>
<dbReference type="KEGG" id="aplc:110979739"/>
<sequence length="238" mass="27037">MTKENGQTHPTGSDVSPQTRARMRQGHSAGTILTNGSKNITVITPFDKRRGEPALSLRKGTRWMHRTTLSLDEREWKRDFSTSAKEAFGGKSSLDPSQRPTQYPTLHTSHFDIGLNRQQHFATRYGSEFMGHAVDHPNKLHYPSLVNWSHNVTGQDMQKVLTRDNNQLDYWTSYGRVHSKLGLERGEGIPRPEQPKQKYDLLTGKCLGPTEAKDHHLVSGNRVLYSARRDAQDYFVLG</sequence>
<protein>
    <submittedName>
        <fullName evidence="3">Uncharacterized protein LOC110979739</fullName>
    </submittedName>
</protein>
<dbReference type="OMA" id="DHPNKLH"/>
<dbReference type="Proteomes" id="UP000694845">
    <property type="component" value="Unplaced"/>
</dbReference>